<dbReference type="GO" id="GO:0034040">
    <property type="term" value="F:ATPase-coupled lipid transmembrane transporter activity"/>
    <property type="evidence" value="ECO:0007669"/>
    <property type="project" value="TreeGrafter"/>
</dbReference>
<keyword evidence="12" id="KW-0080">Bacteriocin transport</keyword>
<dbReference type="InterPro" id="IPR005074">
    <property type="entry name" value="Peptidase_C39"/>
</dbReference>
<evidence type="ECO:0000259" key="14">
    <source>
        <dbReference type="PROSITE" id="PS50893"/>
    </source>
</evidence>
<dbReference type="GO" id="GO:0043213">
    <property type="term" value="P:bacteriocin transport"/>
    <property type="evidence" value="ECO:0007669"/>
    <property type="project" value="UniProtKB-KW"/>
</dbReference>
<evidence type="ECO:0000256" key="12">
    <source>
        <dbReference type="ARBA" id="ARBA00043264"/>
    </source>
</evidence>
<dbReference type="Pfam" id="PF00005">
    <property type="entry name" value="ABC_tran"/>
    <property type="match status" value="1"/>
</dbReference>
<evidence type="ECO:0000259" key="16">
    <source>
        <dbReference type="PROSITE" id="PS50990"/>
    </source>
</evidence>
<name>A0A0R3M5J7_9BRAD</name>
<keyword evidence="8" id="KW-0653">Protein transport</keyword>
<keyword evidence="10 13" id="KW-0472">Membrane</keyword>
<dbReference type="InterPro" id="IPR011527">
    <property type="entry name" value="ABC1_TM_dom"/>
</dbReference>
<dbReference type="PANTHER" id="PTHR24221:SF654">
    <property type="entry name" value="ATP-BINDING CASSETTE SUB-FAMILY B MEMBER 6"/>
    <property type="match status" value="1"/>
</dbReference>
<dbReference type="PROSITE" id="PS00211">
    <property type="entry name" value="ABC_TRANSPORTER_1"/>
    <property type="match status" value="1"/>
</dbReference>
<dbReference type="EMBL" id="LLXZ01000003">
    <property type="protein sequence ID" value="KRR15289.1"/>
    <property type="molecule type" value="Genomic_DNA"/>
</dbReference>
<keyword evidence="3" id="KW-0813">Transport</keyword>
<keyword evidence="5 13" id="KW-0812">Transmembrane</keyword>
<dbReference type="InterPro" id="IPR036640">
    <property type="entry name" value="ABC1_TM_sf"/>
</dbReference>
<evidence type="ECO:0000256" key="4">
    <source>
        <dbReference type="ARBA" id="ARBA00022475"/>
    </source>
</evidence>
<feature type="transmembrane region" description="Helical" evidence="13">
    <location>
        <begin position="388"/>
        <end position="411"/>
    </location>
</feature>
<dbReference type="GO" id="GO:0015031">
    <property type="term" value="P:protein transport"/>
    <property type="evidence" value="ECO:0007669"/>
    <property type="project" value="UniProtKB-KW"/>
</dbReference>
<keyword evidence="4" id="KW-1003">Cell membrane</keyword>
<comment type="caution">
    <text evidence="17">The sequence shown here is derived from an EMBL/GenBank/DDBJ whole genome shotgun (WGS) entry which is preliminary data.</text>
</comment>
<feature type="transmembrane region" description="Helical" evidence="13">
    <location>
        <begin position="203"/>
        <end position="224"/>
    </location>
</feature>
<dbReference type="PROSITE" id="PS50990">
    <property type="entry name" value="PEPTIDASE_C39"/>
    <property type="match status" value="1"/>
</dbReference>
<evidence type="ECO:0000256" key="10">
    <source>
        <dbReference type="ARBA" id="ARBA00023136"/>
    </source>
</evidence>
<keyword evidence="6" id="KW-0547">Nucleotide-binding</keyword>
<comment type="function">
    <text evidence="11">Involved in beta-(1--&gt;2)glucan export. Transmembrane domains (TMD) form a pore in the inner membrane and the ATP-binding domain (NBD) is responsible for energy generation.</text>
</comment>
<evidence type="ECO:0000256" key="5">
    <source>
        <dbReference type="ARBA" id="ARBA00022692"/>
    </source>
</evidence>
<dbReference type="GO" id="GO:0005886">
    <property type="term" value="C:plasma membrane"/>
    <property type="evidence" value="ECO:0007669"/>
    <property type="project" value="UniProtKB-SubCell"/>
</dbReference>
<dbReference type="InterPro" id="IPR003593">
    <property type="entry name" value="AAA+_ATPase"/>
</dbReference>
<evidence type="ECO:0000256" key="1">
    <source>
        <dbReference type="ARBA" id="ARBA00004651"/>
    </source>
</evidence>
<feature type="domain" description="Peptidase C39" evidence="16">
    <location>
        <begin position="18"/>
        <end position="137"/>
    </location>
</feature>
<evidence type="ECO:0000256" key="2">
    <source>
        <dbReference type="ARBA" id="ARBA00005417"/>
    </source>
</evidence>
<dbReference type="InterPro" id="IPR039421">
    <property type="entry name" value="Type_1_exporter"/>
</dbReference>
<evidence type="ECO:0000259" key="15">
    <source>
        <dbReference type="PROSITE" id="PS50929"/>
    </source>
</evidence>
<dbReference type="AlphaFoldDB" id="A0A0R3M5J7"/>
<keyword evidence="9 13" id="KW-1133">Transmembrane helix</keyword>
<dbReference type="InterPro" id="IPR022514">
    <property type="entry name" value="NHPM_micro_ABC1"/>
</dbReference>
<feature type="transmembrane region" description="Helical" evidence="13">
    <location>
        <begin position="15"/>
        <end position="36"/>
    </location>
</feature>
<evidence type="ECO:0000256" key="7">
    <source>
        <dbReference type="ARBA" id="ARBA00022840"/>
    </source>
</evidence>
<keyword evidence="18" id="KW-1185">Reference proteome</keyword>
<dbReference type="GO" id="GO:0140359">
    <property type="term" value="F:ABC-type transporter activity"/>
    <property type="evidence" value="ECO:0007669"/>
    <property type="project" value="InterPro"/>
</dbReference>
<dbReference type="GO" id="GO:0006508">
    <property type="term" value="P:proteolysis"/>
    <property type="evidence" value="ECO:0007669"/>
    <property type="project" value="InterPro"/>
</dbReference>
<evidence type="ECO:0000256" key="6">
    <source>
        <dbReference type="ARBA" id="ARBA00022741"/>
    </source>
</evidence>
<gene>
    <name evidence="17" type="ORF">CQ12_15990</name>
</gene>
<dbReference type="FunFam" id="3.40.50.300:FF:000299">
    <property type="entry name" value="ABC transporter ATP-binding protein/permease"/>
    <property type="match status" value="1"/>
</dbReference>
<accession>A0A0R3M5J7</accession>
<dbReference type="CDD" id="cd18569">
    <property type="entry name" value="ABC_6TM_NHLM_bacteriocin"/>
    <property type="match status" value="1"/>
</dbReference>
<dbReference type="SUPFAM" id="SSF90123">
    <property type="entry name" value="ABC transporter transmembrane region"/>
    <property type="match status" value="1"/>
</dbReference>
<dbReference type="SMART" id="SM00382">
    <property type="entry name" value="AAA"/>
    <property type="match status" value="1"/>
</dbReference>
<dbReference type="Pfam" id="PF03412">
    <property type="entry name" value="Peptidase_C39"/>
    <property type="match status" value="1"/>
</dbReference>
<feature type="domain" description="ABC transporter" evidence="14">
    <location>
        <begin position="484"/>
        <end position="717"/>
    </location>
</feature>
<dbReference type="Gene3D" id="3.40.50.300">
    <property type="entry name" value="P-loop containing nucleotide triphosphate hydrolases"/>
    <property type="match status" value="1"/>
</dbReference>
<dbReference type="STRING" id="280332.CQ12_15990"/>
<evidence type="ECO:0000256" key="11">
    <source>
        <dbReference type="ARBA" id="ARBA00024722"/>
    </source>
</evidence>
<dbReference type="PROSITE" id="PS50893">
    <property type="entry name" value="ABC_TRANSPORTER_2"/>
    <property type="match status" value="1"/>
</dbReference>
<evidence type="ECO:0000256" key="8">
    <source>
        <dbReference type="ARBA" id="ARBA00022927"/>
    </source>
</evidence>
<evidence type="ECO:0000256" key="9">
    <source>
        <dbReference type="ARBA" id="ARBA00022989"/>
    </source>
</evidence>
<reference evidence="17 18" key="1">
    <citation type="submission" date="2014-03" db="EMBL/GenBank/DDBJ databases">
        <title>Bradyrhizobium valentinum sp. nov., isolated from effective nodules of Lupinus mariae-josephae, a lupine endemic of basic-lime soils in Eastern Spain.</title>
        <authorList>
            <person name="Duran D."/>
            <person name="Rey L."/>
            <person name="Navarro A."/>
            <person name="Busquets A."/>
            <person name="Imperial J."/>
            <person name="Ruiz-Argueso T."/>
        </authorList>
    </citation>
    <scope>NUCLEOTIDE SEQUENCE [LARGE SCALE GENOMIC DNA]</scope>
    <source>
        <strain evidence="17 18">PAC68</strain>
    </source>
</reference>
<evidence type="ECO:0000313" key="18">
    <source>
        <dbReference type="Proteomes" id="UP000050863"/>
    </source>
</evidence>
<dbReference type="PROSITE" id="PS50929">
    <property type="entry name" value="ABC_TM1F"/>
    <property type="match status" value="1"/>
</dbReference>
<feature type="transmembrane region" description="Helical" evidence="13">
    <location>
        <begin position="423"/>
        <end position="444"/>
    </location>
</feature>
<feature type="transmembrane region" description="Helical" evidence="13">
    <location>
        <begin position="277"/>
        <end position="298"/>
    </location>
</feature>
<feature type="domain" description="ABC transmembrane type-1" evidence="15">
    <location>
        <begin position="168"/>
        <end position="449"/>
    </location>
</feature>
<evidence type="ECO:0000256" key="13">
    <source>
        <dbReference type="SAM" id="Phobius"/>
    </source>
</evidence>
<dbReference type="Gene3D" id="3.90.70.10">
    <property type="entry name" value="Cysteine proteinases"/>
    <property type="match status" value="1"/>
</dbReference>
<organism evidence="17 18">
    <name type="scientific">Bradyrhizobium jicamae</name>
    <dbReference type="NCBI Taxonomy" id="280332"/>
    <lineage>
        <taxon>Bacteria</taxon>
        <taxon>Pseudomonadati</taxon>
        <taxon>Pseudomonadota</taxon>
        <taxon>Alphaproteobacteria</taxon>
        <taxon>Hyphomicrobiales</taxon>
        <taxon>Nitrobacteraceae</taxon>
        <taxon>Bradyrhizobium</taxon>
    </lineage>
</organism>
<dbReference type="InterPro" id="IPR017871">
    <property type="entry name" value="ABC_transporter-like_CS"/>
</dbReference>
<dbReference type="PANTHER" id="PTHR24221">
    <property type="entry name" value="ATP-BINDING CASSETTE SUB-FAMILY B"/>
    <property type="match status" value="1"/>
</dbReference>
<dbReference type="GO" id="GO:0016887">
    <property type="term" value="F:ATP hydrolysis activity"/>
    <property type="evidence" value="ECO:0007669"/>
    <property type="project" value="InterPro"/>
</dbReference>
<dbReference type="Pfam" id="PF00664">
    <property type="entry name" value="ABC_membrane"/>
    <property type="match status" value="1"/>
</dbReference>
<feature type="transmembrane region" description="Helical" evidence="13">
    <location>
        <begin position="166"/>
        <end position="191"/>
    </location>
</feature>
<dbReference type="GO" id="GO:0008233">
    <property type="term" value="F:peptidase activity"/>
    <property type="evidence" value="ECO:0007669"/>
    <property type="project" value="InterPro"/>
</dbReference>
<dbReference type="Proteomes" id="UP000050863">
    <property type="component" value="Unassembled WGS sequence"/>
</dbReference>
<dbReference type="InterPro" id="IPR003439">
    <property type="entry name" value="ABC_transporter-like_ATP-bd"/>
</dbReference>
<dbReference type="InterPro" id="IPR027417">
    <property type="entry name" value="P-loop_NTPase"/>
</dbReference>
<dbReference type="SUPFAM" id="SSF52540">
    <property type="entry name" value="P-loop containing nucleoside triphosphate hydrolases"/>
    <property type="match status" value="1"/>
</dbReference>
<dbReference type="NCBIfam" id="TIGR03796">
    <property type="entry name" value="NHLM_micro_ABC1"/>
    <property type="match status" value="1"/>
</dbReference>
<keyword evidence="7" id="KW-0067">ATP-binding</keyword>
<sequence length="718" mass="78344">MASWLPRRSIRRTPIILQMEAVECGAAALGIILAYYGAWIPLEQLRIACGVSRDGSKASNIIRAARRHGLTAKGYSVEPPALAEMAMPCIIHWNFNHFVVLEGIDKKRAYINDPASGRRRIDLVELDLAFTGVVLVFERGEKFEKVGSKPKGIRLLMRELRQSKKAVALLVVVSIAAVVPNIVAAGFSKIFVDDILIQHTRGWLAPLLIGMALTAAFRASLTILRQSLLLRLQTKLAVVMTSRFLWRVMTLPLEFFTQRHAGDIANRIAGNEQIAQLLSSGIAANALSLMSVVMFAAAMAVYDVALTALCVAISLINVLILRLVAPRRQELSYRLGLEQGKLLAATVGMVRTIETVKASGLEDDAFGRWAGLQAKNLNAEQRIGASAIILDMVPTLLTGLMIAAILGFGGWRVIQGSLTLGGLVAFQTLAMSFSEPFVGLVNYFGGLQTMKGALERLEDVYRYPLAPPMPTHVDAFPPKLAGRLELHNVSFGYSVLEPPLLADLSLVIPAGSRVALVGVSGSGKSTLGKLICGLYRPWSGEIRFDGWKLTDVPADVFANSVAYVDQDIFMFEGTARDNLTLWDSTTDERHLLTAAKDALIHQDLATRPGNYDCYVNEGGTNFSGGQRQRIEIARALVCNPSILVLDEATAALDPITEKSIDDNLRRRGCSCIIIAHRLSTIRDCDEIIVLERGRIVERGTHEELLALQASYAKLVARG</sequence>
<protein>
    <submittedName>
        <fullName evidence="17">NHLP family bacteriocin export ABC transporter peptidase/permease/ATPase subunit</fullName>
    </submittedName>
</protein>
<dbReference type="OrthoDB" id="9787557at2"/>
<evidence type="ECO:0000256" key="3">
    <source>
        <dbReference type="ARBA" id="ARBA00022448"/>
    </source>
</evidence>
<dbReference type="Gene3D" id="1.20.1560.10">
    <property type="entry name" value="ABC transporter type 1, transmembrane domain"/>
    <property type="match status" value="1"/>
</dbReference>
<feature type="transmembrane region" description="Helical" evidence="13">
    <location>
        <begin position="304"/>
        <end position="325"/>
    </location>
</feature>
<comment type="subcellular location">
    <subcellularLocation>
        <location evidence="1">Cell membrane</location>
        <topology evidence="1">Multi-pass membrane protein</topology>
    </subcellularLocation>
</comment>
<proteinExistence type="inferred from homology"/>
<evidence type="ECO:0000313" key="17">
    <source>
        <dbReference type="EMBL" id="KRR15289.1"/>
    </source>
</evidence>
<comment type="similarity">
    <text evidence="2">Belongs to the ABC transporter superfamily.</text>
</comment>
<dbReference type="GO" id="GO:0005524">
    <property type="term" value="F:ATP binding"/>
    <property type="evidence" value="ECO:0007669"/>
    <property type="project" value="UniProtKB-KW"/>
</dbReference>